<dbReference type="AlphaFoldDB" id="A0A7J5QP24"/>
<proteinExistence type="predicted"/>
<dbReference type="GO" id="GO:0003677">
    <property type="term" value="F:DNA binding"/>
    <property type="evidence" value="ECO:0007669"/>
    <property type="project" value="InterPro"/>
</dbReference>
<evidence type="ECO:0000313" key="2">
    <source>
        <dbReference type="EMBL" id="KAB6421289.1"/>
    </source>
</evidence>
<dbReference type="Proteomes" id="UP000471447">
    <property type="component" value="Unassembled WGS sequence"/>
</dbReference>
<accession>A0A7J5QP24</accession>
<dbReference type="GO" id="GO:0006351">
    <property type="term" value="P:DNA-templated transcription"/>
    <property type="evidence" value="ECO:0007669"/>
    <property type="project" value="InterPro"/>
</dbReference>
<organism evidence="2 3">
    <name type="scientific">Bacteroides xylanisolvens</name>
    <dbReference type="NCBI Taxonomy" id="371601"/>
    <lineage>
        <taxon>Bacteria</taxon>
        <taxon>Pseudomonadati</taxon>
        <taxon>Bacteroidota</taxon>
        <taxon>Bacteroidia</taxon>
        <taxon>Bacteroidales</taxon>
        <taxon>Bacteroidaceae</taxon>
        <taxon>Bacteroides</taxon>
    </lineage>
</organism>
<feature type="domain" description="RNA polymerase alpha subunit C-terminal" evidence="1">
    <location>
        <begin position="139"/>
        <end position="201"/>
    </location>
</feature>
<dbReference type="InterPro" id="IPR011260">
    <property type="entry name" value="RNAP_asu_C"/>
</dbReference>
<dbReference type="Pfam" id="PF03118">
    <property type="entry name" value="RNA_pol_A_CTD"/>
    <property type="match status" value="1"/>
</dbReference>
<name>A0A7J5QP24_9BACE</name>
<dbReference type="RefSeq" id="WP_048696567.1">
    <property type="nucleotide sequence ID" value="NZ_JBDORN010000021.1"/>
</dbReference>
<reference evidence="2 3" key="1">
    <citation type="journal article" date="2019" name="Nat. Med.">
        <title>A library of human gut bacterial isolates paired with longitudinal multiomics data enables mechanistic microbiome research.</title>
        <authorList>
            <person name="Poyet M."/>
            <person name="Groussin M."/>
            <person name="Gibbons S.M."/>
            <person name="Avila-Pacheco J."/>
            <person name="Jiang X."/>
            <person name="Kearney S.M."/>
            <person name="Perrotta A.R."/>
            <person name="Berdy B."/>
            <person name="Zhao S."/>
            <person name="Lieberman T.D."/>
            <person name="Swanson P.K."/>
            <person name="Smith M."/>
            <person name="Roesemann S."/>
            <person name="Alexander J.E."/>
            <person name="Rich S.A."/>
            <person name="Livny J."/>
            <person name="Vlamakis H."/>
            <person name="Clish C."/>
            <person name="Bullock K."/>
            <person name="Deik A."/>
            <person name="Scott J."/>
            <person name="Pierce K.A."/>
            <person name="Xavier R.J."/>
            <person name="Alm E.J."/>
        </authorList>
    </citation>
    <scope>NUCLEOTIDE SEQUENCE [LARGE SCALE GENOMIC DNA]</scope>
    <source>
        <strain evidence="2 3">BIOML-A7</strain>
    </source>
</reference>
<comment type="caution">
    <text evidence="2">The sequence shown here is derived from an EMBL/GenBank/DDBJ whole genome shotgun (WGS) entry which is preliminary data.</text>
</comment>
<dbReference type="Gene3D" id="1.10.150.20">
    <property type="entry name" value="5' to 3' exonuclease, C-terminal subdomain"/>
    <property type="match status" value="1"/>
</dbReference>
<evidence type="ECO:0000313" key="3">
    <source>
        <dbReference type="Proteomes" id="UP000471447"/>
    </source>
</evidence>
<evidence type="ECO:0000259" key="1">
    <source>
        <dbReference type="Pfam" id="PF03118"/>
    </source>
</evidence>
<dbReference type="GO" id="GO:0003899">
    <property type="term" value="F:DNA-directed RNA polymerase activity"/>
    <property type="evidence" value="ECO:0007669"/>
    <property type="project" value="InterPro"/>
</dbReference>
<gene>
    <name evidence="2" type="ORF">GAZ26_17350</name>
</gene>
<protein>
    <recommendedName>
        <fullName evidence="1">RNA polymerase alpha subunit C-terminal domain-containing protein</fullName>
    </recommendedName>
</protein>
<dbReference type="EMBL" id="WDCG01000020">
    <property type="protein sequence ID" value="KAB6421289.1"/>
    <property type="molecule type" value="Genomic_DNA"/>
</dbReference>
<dbReference type="SUPFAM" id="SSF47789">
    <property type="entry name" value="C-terminal domain of RNA polymerase alpha subunit"/>
    <property type="match status" value="1"/>
</dbReference>
<sequence length="219" mass="25880">MKYSEIETSHGKEDTYRMELPAVCVPVLENIVKEMSTLIEDKNMQEIFYYLSLGHDMREVSEKTGITLRNLAYIYRKAANIVHFNWKSTMQWKKELQHAHIKCRNYESLLTIPQIITRQSPRNFILVVRDQDIPTKYVDLLTIPLEKLDICLRTLRSLRKNNIYLLEDLLRFIKLNGFDSLAKLPGMGIKSVEQLYEKLKEKKILESKETCGLFRYLFV</sequence>